<dbReference type="GO" id="GO:0005737">
    <property type="term" value="C:cytoplasm"/>
    <property type="evidence" value="ECO:0007669"/>
    <property type="project" value="UniProtKB-SubCell"/>
</dbReference>
<dbReference type="NCBIfam" id="TIGR00157">
    <property type="entry name" value="ribosome small subunit-dependent GTPase A"/>
    <property type="match status" value="1"/>
</dbReference>
<evidence type="ECO:0000259" key="13">
    <source>
        <dbReference type="PROSITE" id="PS51721"/>
    </source>
</evidence>
<dbReference type="HAMAP" id="MF_01820">
    <property type="entry name" value="GTPase_RsgA"/>
    <property type="match status" value="1"/>
</dbReference>
<feature type="binding site" evidence="10">
    <location>
        <position position="273"/>
    </location>
    <ligand>
        <name>Zn(2+)</name>
        <dbReference type="ChEBI" id="CHEBI:29105"/>
    </ligand>
</feature>
<dbReference type="GO" id="GO:0019843">
    <property type="term" value="F:rRNA binding"/>
    <property type="evidence" value="ECO:0007669"/>
    <property type="project" value="UniProtKB-KW"/>
</dbReference>
<organism evidence="14 15">
    <name type="scientific">Actinorhabdospora filicis</name>
    <dbReference type="NCBI Taxonomy" id="1785913"/>
    <lineage>
        <taxon>Bacteria</taxon>
        <taxon>Bacillati</taxon>
        <taxon>Actinomycetota</taxon>
        <taxon>Actinomycetes</taxon>
        <taxon>Micromonosporales</taxon>
        <taxon>Micromonosporaceae</taxon>
        <taxon>Actinorhabdospora</taxon>
    </lineage>
</organism>
<evidence type="ECO:0000256" key="4">
    <source>
        <dbReference type="ARBA" id="ARBA00022730"/>
    </source>
</evidence>
<evidence type="ECO:0000259" key="12">
    <source>
        <dbReference type="PROSITE" id="PS50936"/>
    </source>
</evidence>
<comment type="similarity">
    <text evidence="10">Belongs to the TRAFAC class YlqF/YawG GTPase family. RsgA subfamily.</text>
</comment>
<keyword evidence="9 10" id="KW-0342">GTP-binding</keyword>
<keyword evidence="3 10" id="KW-0479">Metal-binding</keyword>
<keyword evidence="1 10" id="KW-0963">Cytoplasm</keyword>
<evidence type="ECO:0000256" key="2">
    <source>
        <dbReference type="ARBA" id="ARBA00022517"/>
    </source>
</evidence>
<feature type="region of interest" description="Disordered" evidence="11">
    <location>
        <begin position="317"/>
        <end position="342"/>
    </location>
</feature>
<dbReference type="CDD" id="cd01854">
    <property type="entry name" value="YjeQ_EngC"/>
    <property type="match status" value="1"/>
</dbReference>
<dbReference type="InterPro" id="IPR010914">
    <property type="entry name" value="RsgA_GTPase_dom"/>
</dbReference>
<evidence type="ECO:0000313" key="14">
    <source>
        <dbReference type="EMBL" id="GLZ79659.1"/>
    </source>
</evidence>
<keyword evidence="15" id="KW-1185">Reference proteome</keyword>
<dbReference type="GO" id="GO:0005525">
    <property type="term" value="F:GTP binding"/>
    <property type="evidence" value="ECO:0007669"/>
    <property type="project" value="UniProtKB-UniRule"/>
</dbReference>
<comment type="cofactor">
    <cofactor evidence="10">
        <name>Zn(2+)</name>
        <dbReference type="ChEBI" id="CHEBI:29105"/>
    </cofactor>
    <text evidence="10">Binds 1 zinc ion per subunit.</text>
</comment>
<comment type="function">
    <text evidence="10">One of several proteins that assist in the late maturation steps of the functional core of the 30S ribosomal subunit. Helps release RbfA from mature subunits. May play a role in the assembly of ribosomal proteins into the subunit. Circularly permuted GTPase that catalyzes slow GTP hydrolysis, GTPase activity is stimulated by the 30S ribosomal subunit.</text>
</comment>
<dbReference type="PROSITE" id="PS50936">
    <property type="entry name" value="ENGC_GTPASE"/>
    <property type="match status" value="1"/>
</dbReference>
<dbReference type="GO" id="GO:0042274">
    <property type="term" value="P:ribosomal small subunit biogenesis"/>
    <property type="evidence" value="ECO:0007669"/>
    <property type="project" value="UniProtKB-UniRule"/>
</dbReference>
<feature type="binding site" evidence="10">
    <location>
        <position position="286"/>
    </location>
    <ligand>
        <name>Zn(2+)</name>
        <dbReference type="ChEBI" id="CHEBI:29105"/>
    </ligand>
</feature>
<evidence type="ECO:0000256" key="10">
    <source>
        <dbReference type="HAMAP-Rule" id="MF_01820"/>
    </source>
</evidence>
<feature type="domain" description="EngC GTPase" evidence="12">
    <location>
        <begin position="103"/>
        <end position="248"/>
    </location>
</feature>
<protein>
    <recommendedName>
        <fullName evidence="10">Small ribosomal subunit biogenesis GTPase RsgA</fullName>
        <ecNumber evidence="10">3.6.1.-</ecNumber>
    </recommendedName>
</protein>
<name>A0A9W6SPI9_9ACTN</name>
<dbReference type="AlphaFoldDB" id="A0A9W6SPI9"/>
<evidence type="ECO:0000256" key="5">
    <source>
        <dbReference type="ARBA" id="ARBA00022741"/>
    </source>
</evidence>
<comment type="subunit">
    <text evidence="10">Monomer. Associates with 30S ribosomal subunit, binds 16S rRNA.</text>
</comment>
<dbReference type="GO" id="GO:0046872">
    <property type="term" value="F:metal ion binding"/>
    <property type="evidence" value="ECO:0007669"/>
    <property type="project" value="UniProtKB-KW"/>
</dbReference>
<dbReference type="PROSITE" id="PS51721">
    <property type="entry name" value="G_CP"/>
    <property type="match status" value="1"/>
</dbReference>
<dbReference type="EC" id="3.6.1.-" evidence="10"/>
<feature type="binding site" evidence="10">
    <location>
        <begin position="194"/>
        <end position="202"/>
    </location>
    <ligand>
        <name>GTP</name>
        <dbReference type="ChEBI" id="CHEBI:37565"/>
    </ligand>
</feature>
<keyword evidence="2 10" id="KW-0690">Ribosome biogenesis</keyword>
<keyword evidence="7 10" id="KW-0862">Zinc</keyword>
<dbReference type="Gene3D" id="3.40.50.300">
    <property type="entry name" value="P-loop containing nucleotide triphosphate hydrolases"/>
    <property type="match status" value="1"/>
</dbReference>
<gene>
    <name evidence="10 14" type="primary">rsgA</name>
    <name evidence="14" type="ORF">Afil01_44660</name>
</gene>
<dbReference type="PANTHER" id="PTHR32120">
    <property type="entry name" value="SMALL RIBOSOMAL SUBUNIT BIOGENESIS GTPASE RSGA"/>
    <property type="match status" value="1"/>
</dbReference>
<evidence type="ECO:0000256" key="3">
    <source>
        <dbReference type="ARBA" id="ARBA00022723"/>
    </source>
</evidence>
<evidence type="ECO:0000256" key="6">
    <source>
        <dbReference type="ARBA" id="ARBA00022801"/>
    </source>
</evidence>
<evidence type="ECO:0000256" key="11">
    <source>
        <dbReference type="SAM" id="MobiDB-lite"/>
    </source>
</evidence>
<feature type="binding site" evidence="10">
    <location>
        <position position="280"/>
    </location>
    <ligand>
        <name>Zn(2+)</name>
        <dbReference type="ChEBI" id="CHEBI:29105"/>
    </ligand>
</feature>
<evidence type="ECO:0000313" key="15">
    <source>
        <dbReference type="Proteomes" id="UP001165079"/>
    </source>
</evidence>
<keyword evidence="4 10" id="KW-0699">rRNA-binding</keyword>
<evidence type="ECO:0000256" key="1">
    <source>
        <dbReference type="ARBA" id="ARBA00022490"/>
    </source>
</evidence>
<dbReference type="GO" id="GO:0003924">
    <property type="term" value="F:GTPase activity"/>
    <property type="evidence" value="ECO:0007669"/>
    <property type="project" value="UniProtKB-UniRule"/>
</dbReference>
<feature type="domain" description="CP-type G" evidence="13">
    <location>
        <begin position="85"/>
        <end position="250"/>
    </location>
</feature>
<dbReference type="InterPro" id="IPR030378">
    <property type="entry name" value="G_CP_dom"/>
</dbReference>
<dbReference type="RefSeq" id="WP_285664802.1">
    <property type="nucleotide sequence ID" value="NZ_BSTX01000003.1"/>
</dbReference>
<comment type="caution">
    <text evidence="14">The sequence shown here is derived from an EMBL/GenBank/DDBJ whole genome shotgun (WGS) entry which is preliminary data.</text>
</comment>
<feature type="binding site" evidence="10">
    <location>
        <begin position="142"/>
        <end position="145"/>
    </location>
    <ligand>
        <name>GTP</name>
        <dbReference type="ChEBI" id="CHEBI:37565"/>
    </ligand>
</feature>
<evidence type="ECO:0000256" key="9">
    <source>
        <dbReference type="ARBA" id="ARBA00023134"/>
    </source>
</evidence>
<dbReference type="PANTHER" id="PTHR32120:SF10">
    <property type="entry name" value="SMALL RIBOSOMAL SUBUNIT BIOGENESIS GTPASE RSGA"/>
    <property type="match status" value="1"/>
</dbReference>
<dbReference type="Pfam" id="PF03193">
    <property type="entry name" value="RsgA_GTPase"/>
    <property type="match status" value="1"/>
</dbReference>
<keyword evidence="5 10" id="KW-0547">Nucleotide-binding</keyword>
<evidence type="ECO:0000256" key="8">
    <source>
        <dbReference type="ARBA" id="ARBA00022884"/>
    </source>
</evidence>
<dbReference type="InterPro" id="IPR004881">
    <property type="entry name" value="Ribosome_biogen_GTPase_RsgA"/>
</dbReference>
<reference evidence="14" key="1">
    <citation type="submission" date="2023-03" db="EMBL/GenBank/DDBJ databases">
        <title>Actinorhabdospora filicis NBRC 111898.</title>
        <authorList>
            <person name="Ichikawa N."/>
            <person name="Sato H."/>
            <person name="Tonouchi N."/>
        </authorList>
    </citation>
    <scope>NUCLEOTIDE SEQUENCE</scope>
    <source>
        <strain evidence="14">NBRC 111898</strain>
    </source>
</reference>
<dbReference type="SUPFAM" id="SSF52540">
    <property type="entry name" value="P-loop containing nucleoside triphosphate hydrolases"/>
    <property type="match status" value="1"/>
</dbReference>
<comment type="subcellular location">
    <subcellularLocation>
        <location evidence="10">Cytoplasm</location>
    </subcellularLocation>
</comment>
<accession>A0A9W6SPI9</accession>
<dbReference type="Gene3D" id="1.10.40.50">
    <property type="entry name" value="Probable gtpase engc, domain 3"/>
    <property type="match status" value="1"/>
</dbReference>
<feature type="binding site" evidence="10">
    <location>
        <position position="278"/>
    </location>
    <ligand>
        <name>Zn(2+)</name>
        <dbReference type="ChEBI" id="CHEBI:29105"/>
    </ligand>
</feature>
<dbReference type="InterPro" id="IPR027417">
    <property type="entry name" value="P-loop_NTPase"/>
</dbReference>
<dbReference type="Proteomes" id="UP001165079">
    <property type="component" value="Unassembled WGS sequence"/>
</dbReference>
<keyword evidence="8 10" id="KW-0694">RNA-binding</keyword>
<feature type="compositionally biased region" description="Basic residues" evidence="11">
    <location>
        <begin position="331"/>
        <end position="342"/>
    </location>
</feature>
<evidence type="ECO:0000256" key="7">
    <source>
        <dbReference type="ARBA" id="ARBA00022833"/>
    </source>
</evidence>
<proteinExistence type="inferred from homology"/>
<keyword evidence="6 10" id="KW-0378">Hydrolase</keyword>
<sequence length="342" mass="36524">MTQSLTRALATLGWKEGDPGFWTGGERPGRVSIMHGSAAEVIWFPGDEEAETTVFELRRDLNLRPVAGDWVAIEDGDLTRVAERRTTLKRPDPNGKDVQVMAAGIDTVLIVLPVDLGLNPKNLERLAIMAWDSGADPLVVLTKADAAESPEEAVAEAEAAAPGVPVLLTSSADGRGLDELRARMGAGTTTTMLGASGAGKTSLLNALEGHTEAVAHVSRDGQGRHTTTTRKLYRLASGGVLLDLPGIRSLDLLVDDEALGETFADITALAASCRFADCSHEGDQGCAVEAAVAAGTLPERRLASWRAIRREMAYQARRNDPAAMAAERQKWKQLSKSTRKPR</sequence>
<dbReference type="EMBL" id="BSTX01000003">
    <property type="protein sequence ID" value="GLZ79659.1"/>
    <property type="molecule type" value="Genomic_DNA"/>
</dbReference>